<keyword evidence="3" id="KW-0963">Cytoplasm</keyword>
<name>A0A7C4PIX3_9CHLR</name>
<dbReference type="Gene3D" id="2.40.50.180">
    <property type="entry name" value="CheA-289, Domain 4"/>
    <property type="match status" value="1"/>
</dbReference>
<dbReference type="FunFam" id="2.40.50.180:FF:000002">
    <property type="entry name" value="Chemotaxis protein CheW"/>
    <property type="match status" value="1"/>
</dbReference>
<dbReference type="GO" id="GO:0005829">
    <property type="term" value="C:cytosol"/>
    <property type="evidence" value="ECO:0007669"/>
    <property type="project" value="TreeGrafter"/>
</dbReference>
<keyword evidence="4" id="KW-0145">Chemotaxis</keyword>
<dbReference type="Pfam" id="PF01584">
    <property type="entry name" value="CheW"/>
    <property type="match status" value="1"/>
</dbReference>
<evidence type="ECO:0000256" key="2">
    <source>
        <dbReference type="ARBA" id="ARBA00021483"/>
    </source>
</evidence>
<dbReference type="GO" id="GO:0007165">
    <property type="term" value="P:signal transduction"/>
    <property type="evidence" value="ECO:0007669"/>
    <property type="project" value="InterPro"/>
</dbReference>
<dbReference type="EMBL" id="DSYK01000254">
    <property type="protein sequence ID" value="HGS21200.1"/>
    <property type="molecule type" value="Genomic_DNA"/>
</dbReference>
<proteinExistence type="predicted"/>
<protein>
    <recommendedName>
        <fullName evidence="2">Chemotaxis protein CheW</fullName>
    </recommendedName>
</protein>
<dbReference type="SUPFAM" id="SSF50341">
    <property type="entry name" value="CheW-like"/>
    <property type="match status" value="1"/>
</dbReference>
<evidence type="ECO:0000259" key="5">
    <source>
        <dbReference type="PROSITE" id="PS50851"/>
    </source>
</evidence>
<feature type="domain" description="CheW-like" evidence="5">
    <location>
        <begin position="2"/>
        <end position="142"/>
    </location>
</feature>
<comment type="caution">
    <text evidence="6">The sequence shown here is derived from an EMBL/GenBank/DDBJ whole genome shotgun (WGS) entry which is preliminary data.</text>
</comment>
<dbReference type="InterPro" id="IPR039315">
    <property type="entry name" value="CheW"/>
</dbReference>
<dbReference type="PANTHER" id="PTHR22617">
    <property type="entry name" value="CHEMOTAXIS SENSOR HISTIDINE KINASE-RELATED"/>
    <property type="match status" value="1"/>
</dbReference>
<dbReference type="InterPro" id="IPR036061">
    <property type="entry name" value="CheW-like_dom_sf"/>
</dbReference>
<dbReference type="InterPro" id="IPR002545">
    <property type="entry name" value="CheW-lke_dom"/>
</dbReference>
<evidence type="ECO:0000313" key="6">
    <source>
        <dbReference type="EMBL" id="HGS21200.1"/>
    </source>
</evidence>
<reference evidence="6" key="1">
    <citation type="journal article" date="2020" name="mSystems">
        <title>Genome- and Community-Level Interaction Insights into Carbon Utilization and Element Cycling Functions of Hydrothermarchaeota in Hydrothermal Sediment.</title>
        <authorList>
            <person name="Zhou Z."/>
            <person name="Liu Y."/>
            <person name="Xu W."/>
            <person name="Pan J."/>
            <person name="Luo Z.H."/>
            <person name="Li M."/>
        </authorList>
    </citation>
    <scope>NUCLEOTIDE SEQUENCE [LARGE SCALE GENOMIC DNA]</scope>
    <source>
        <strain evidence="6">SpSt-573</strain>
    </source>
</reference>
<dbReference type="PANTHER" id="PTHR22617:SF23">
    <property type="entry name" value="CHEMOTAXIS PROTEIN CHEW"/>
    <property type="match status" value="1"/>
</dbReference>
<accession>A0A7C4PIX3</accession>
<organism evidence="6">
    <name type="scientific">Anaerolinea thermolimosa</name>
    <dbReference type="NCBI Taxonomy" id="229919"/>
    <lineage>
        <taxon>Bacteria</taxon>
        <taxon>Bacillati</taxon>
        <taxon>Chloroflexota</taxon>
        <taxon>Anaerolineae</taxon>
        <taxon>Anaerolineales</taxon>
        <taxon>Anaerolineaceae</taxon>
        <taxon>Anaerolinea</taxon>
    </lineage>
</organism>
<dbReference type="Gene3D" id="2.30.30.40">
    <property type="entry name" value="SH3 Domains"/>
    <property type="match status" value="1"/>
</dbReference>
<dbReference type="SMART" id="SM00260">
    <property type="entry name" value="CheW"/>
    <property type="match status" value="1"/>
</dbReference>
<comment type="subcellular location">
    <subcellularLocation>
        <location evidence="1">Cytoplasm</location>
    </subcellularLocation>
</comment>
<evidence type="ECO:0000256" key="1">
    <source>
        <dbReference type="ARBA" id="ARBA00004496"/>
    </source>
</evidence>
<dbReference type="CDD" id="cd00732">
    <property type="entry name" value="CheW"/>
    <property type="match status" value="1"/>
</dbReference>
<dbReference type="GO" id="GO:0006935">
    <property type="term" value="P:chemotaxis"/>
    <property type="evidence" value="ECO:0007669"/>
    <property type="project" value="UniProtKB-KW"/>
</dbReference>
<dbReference type="AlphaFoldDB" id="A0A7C4PIX3"/>
<sequence>MESQLVVFELENEAYGVDIAVVEGIIKMQEITRLPRAPHFMEGITNLRGAVVPVIDLRKRFGLSPQEPTRDTRIVIANMNGTQVGLIVDAVSQVIRVPQDAIEPPPQLTMTVNSAFIKSVAKLEKRLVILLDLDKVLSAEEKELLEAV</sequence>
<evidence type="ECO:0000256" key="4">
    <source>
        <dbReference type="ARBA" id="ARBA00022500"/>
    </source>
</evidence>
<gene>
    <name evidence="6" type="ORF">ENT37_04950</name>
</gene>
<dbReference type="PROSITE" id="PS50851">
    <property type="entry name" value="CHEW"/>
    <property type="match status" value="1"/>
</dbReference>
<evidence type="ECO:0000256" key="3">
    <source>
        <dbReference type="ARBA" id="ARBA00022490"/>
    </source>
</evidence>